<organism evidence="2 3">
    <name type="scientific">Brevibacillus reuszeri</name>
    <dbReference type="NCBI Taxonomy" id="54915"/>
    <lineage>
        <taxon>Bacteria</taxon>
        <taxon>Bacillati</taxon>
        <taxon>Bacillota</taxon>
        <taxon>Bacilli</taxon>
        <taxon>Bacillales</taxon>
        <taxon>Paenibacillaceae</taxon>
        <taxon>Brevibacillus</taxon>
    </lineage>
</organism>
<evidence type="ECO:0000313" key="1">
    <source>
        <dbReference type="EMBL" id="GED72829.1"/>
    </source>
</evidence>
<dbReference type="AlphaFoldDB" id="A0A0K9YZM2"/>
<evidence type="ECO:0000313" key="2">
    <source>
        <dbReference type="EMBL" id="KNB74077.1"/>
    </source>
</evidence>
<dbReference type="Pfam" id="PF13783">
    <property type="entry name" value="DUF4177"/>
    <property type="match status" value="1"/>
</dbReference>
<evidence type="ECO:0000313" key="4">
    <source>
        <dbReference type="Proteomes" id="UP000319578"/>
    </source>
</evidence>
<dbReference type="Proteomes" id="UP000319578">
    <property type="component" value="Unassembled WGS sequence"/>
</dbReference>
<dbReference type="InterPro" id="IPR025234">
    <property type="entry name" value="YjzH-like"/>
</dbReference>
<reference evidence="1 4" key="3">
    <citation type="submission" date="2019-06" db="EMBL/GenBank/DDBJ databases">
        <title>Whole genome shotgun sequence of Brevibacillus reuszeri NBRC 15719.</title>
        <authorList>
            <person name="Hosoyama A."/>
            <person name="Uohara A."/>
            <person name="Ohji S."/>
            <person name="Ichikawa N."/>
        </authorList>
    </citation>
    <scope>NUCLEOTIDE SEQUENCE [LARGE SCALE GENOMIC DNA]</scope>
    <source>
        <strain evidence="1 4">NBRC 15719</strain>
    </source>
</reference>
<dbReference type="RefSeq" id="WP_049738093.1">
    <property type="nucleotide sequence ID" value="NZ_BJON01000035.1"/>
</dbReference>
<dbReference type="PATRIC" id="fig|54915.3.peg.7322"/>
<name>A0A0K9YZM2_9BACL</name>
<proteinExistence type="predicted"/>
<evidence type="ECO:0000313" key="3">
    <source>
        <dbReference type="Proteomes" id="UP000036834"/>
    </source>
</evidence>
<dbReference type="EMBL" id="BJON01000035">
    <property type="protein sequence ID" value="GED72829.1"/>
    <property type="molecule type" value="Genomic_DNA"/>
</dbReference>
<dbReference type="OrthoDB" id="1739894at2"/>
<gene>
    <name evidence="1" type="primary">yjzH</name>
    <name evidence="2" type="ORF">ADS79_09230</name>
    <name evidence="1" type="ORF">BRE01_65310</name>
</gene>
<protein>
    <recommendedName>
        <fullName evidence="5">DUF4177 domain-containing protein</fullName>
    </recommendedName>
</protein>
<dbReference type="EMBL" id="LGIQ01000005">
    <property type="protein sequence ID" value="KNB74077.1"/>
    <property type="molecule type" value="Genomic_DNA"/>
</dbReference>
<reference evidence="2" key="2">
    <citation type="submission" date="2015-07" db="EMBL/GenBank/DDBJ databases">
        <title>MeaNS - Measles Nucleotide Surveillance Program.</title>
        <authorList>
            <person name="Tran T."/>
            <person name="Druce J."/>
        </authorList>
    </citation>
    <scope>NUCLEOTIDE SEQUENCE</scope>
    <source>
        <strain evidence="2">DSM 9887</strain>
    </source>
</reference>
<comment type="caution">
    <text evidence="2">The sequence shown here is derived from an EMBL/GenBank/DDBJ whole genome shotgun (WGS) entry which is preliminary data.</text>
</comment>
<accession>A0A0K9YZM2</accession>
<dbReference type="Proteomes" id="UP000036834">
    <property type="component" value="Unassembled WGS sequence"/>
</dbReference>
<reference evidence="3" key="1">
    <citation type="submission" date="2015-07" db="EMBL/GenBank/DDBJ databases">
        <title>Genome sequencing project for genomic taxonomy and phylogenomics of Bacillus-like bacteria.</title>
        <authorList>
            <person name="Liu B."/>
            <person name="Wang J."/>
            <person name="Zhu Y."/>
            <person name="Liu G."/>
            <person name="Chen Q."/>
            <person name="Chen Z."/>
            <person name="Lan J."/>
            <person name="Che J."/>
            <person name="Ge C."/>
            <person name="Shi H."/>
            <person name="Pan Z."/>
            <person name="Liu X."/>
        </authorList>
    </citation>
    <scope>NUCLEOTIDE SEQUENCE [LARGE SCALE GENOMIC DNA]</scope>
    <source>
        <strain evidence="3">DSM 9887</strain>
    </source>
</reference>
<evidence type="ECO:0008006" key="5">
    <source>
        <dbReference type="Google" id="ProtNLM"/>
    </source>
</evidence>
<keyword evidence="4" id="KW-1185">Reference proteome</keyword>
<sequence length="63" mass="7383">MYEYKFVRVELSSFRRRPKEDYQAIVTQHAEEGWRLVQIFAPSIGGDGLANYFELIFEKPKAG</sequence>